<dbReference type="KEGG" id="mfv:Mfer_0843"/>
<gene>
    <name evidence="1" type="ordered locus">Mfer_0843</name>
</gene>
<dbReference type="HOGENOM" id="CLU_039259_0_0_2"/>
<dbReference type="Proteomes" id="UP000002315">
    <property type="component" value="Chromosome"/>
</dbReference>
<dbReference type="AlphaFoldDB" id="E3GZA9"/>
<sequence length="349" mass="39617">MKICIIAELAPAKTFIPIIKRLEEHEIIGLMHGKEVKNILEPYCSSLYYIGKGRKITYKKNKLKSCYLIFKDIIRTTKVLRKIKPDLLLTCGNAGDVRKGIISANILHIPVLHIEQDIYNPIEMIAFADIITAPSKDYKEYLEREYLLKNVRNIGGYPHALYVLESEIKTCEEDDFILLVLGGDIKYHDVPKLIKTIESLDEKVLIVPFRFKTSYIKSLITSSKVKVLEGFVDLLSYIKNANAVIYCAGMGVTIEVAVLEIPSIKVAGFHYKHASVDLAKEVGIPIVKIQDIPKYLPNLKKPKAKSLIEGSKKSVNNVVKIIENFSFEKKEKSGFKSLKKIWDARSKFM</sequence>
<dbReference type="Gene3D" id="3.40.50.2000">
    <property type="entry name" value="Glycogen Phosphorylase B"/>
    <property type="match status" value="2"/>
</dbReference>
<evidence type="ECO:0000313" key="1">
    <source>
        <dbReference type="EMBL" id="ADP77641.1"/>
    </source>
</evidence>
<dbReference type="OrthoDB" id="81356at2157"/>
<reference evidence="1 2" key="1">
    <citation type="journal article" date="2010" name="Stand. Genomic Sci.">
        <title>Complete genome sequence of Methanothermus fervidus type strain (V24S).</title>
        <authorList>
            <person name="Anderson I."/>
            <person name="Djao O.D."/>
            <person name="Misra M."/>
            <person name="Chertkov O."/>
            <person name="Nolan M."/>
            <person name="Lucas S."/>
            <person name="Lapidus A."/>
            <person name="Del Rio T.G."/>
            <person name="Tice H."/>
            <person name="Cheng J.F."/>
            <person name="Tapia R."/>
            <person name="Han C."/>
            <person name="Goodwin L."/>
            <person name="Pitluck S."/>
            <person name="Liolios K."/>
            <person name="Ivanova N."/>
            <person name="Mavromatis K."/>
            <person name="Mikhailova N."/>
            <person name="Pati A."/>
            <person name="Brambilla E."/>
            <person name="Chen A."/>
            <person name="Palaniappan K."/>
            <person name="Land M."/>
            <person name="Hauser L."/>
            <person name="Chang Y.J."/>
            <person name="Jeffries C.D."/>
            <person name="Sikorski J."/>
            <person name="Spring S."/>
            <person name="Rohde M."/>
            <person name="Eichinger K."/>
            <person name="Huber H."/>
            <person name="Wirth R."/>
            <person name="Goker M."/>
            <person name="Detter J.C."/>
            <person name="Woyke T."/>
            <person name="Bristow J."/>
            <person name="Eisen J.A."/>
            <person name="Markowitz V."/>
            <person name="Hugenholtz P."/>
            <person name="Klenk H.P."/>
            <person name="Kyrpides N.C."/>
        </authorList>
    </citation>
    <scope>NUCLEOTIDE SEQUENCE [LARGE SCALE GENOMIC DNA]</scope>
    <source>
        <strain evidence="2">ATCC 43054 / DSM 2088 / JCM 10308 / V24 S</strain>
    </source>
</reference>
<dbReference type="EMBL" id="CP002278">
    <property type="protein sequence ID" value="ADP77641.1"/>
    <property type="molecule type" value="Genomic_DNA"/>
</dbReference>
<organism evidence="1 2">
    <name type="scientific">Methanothermus fervidus (strain ATCC 43054 / DSM 2088 / JCM 10308 / V24 S)</name>
    <dbReference type="NCBI Taxonomy" id="523846"/>
    <lineage>
        <taxon>Archaea</taxon>
        <taxon>Methanobacteriati</taxon>
        <taxon>Methanobacteriota</taxon>
        <taxon>Methanomada group</taxon>
        <taxon>Methanobacteria</taxon>
        <taxon>Methanobacteriales</taxon>
        <taxon>Methanothermaceae</taxon>
        <taxon>Methanothermus</taxon>
    </lineage>
</organism>
<accession>E3GZA9</accession>
<dbReference type="STRING" id="523846.Mfer_0843"/>
<proteinExistence type="predicted"/>
<dbReference type="SUPFAM" id="SSF53756">
    <property type="entry name" value="UDP-Glycosyltransferase/glycogen phosphorylase"/>
    <property type="match status" value="1"/>
</dbReference>
<keyword evidence="2" id="KW-1185">Reference proteome</keyword>
<evidence type="ECO:0000313" key="2">
    <source>
        <dbReference type="Proteomes" id="UP000002315"/>
    </source>
</evidence>
<evidence type="ECO:0008006" key="3">
    <source>
        <dbReference type="Google" id="ProtNLM"/>
    </source>
</evidence>
<protein>
    <recommendedName>
        <fullName evidence="3">Lipid-A-disaccharide synthase</fullName>
    </recommendedName>
</protein>
<name>E3GZA9_METFV</name>